<dbReference type="InterPro" id="IPR058365">
    <property type="entry name" value="DUF8052"/>
</dbReference>
<evidence type="ECO:0000259" key="2">
    <source>
        <dbReference type="Pfam" id="PF26226"/>
    </source>
</evidence>
<reference evidence="3 4" key="1">
    <citation type="submission" date="2013-04" db="EMBL/GenBank/DDBJ databases">
        <title>The Genome Sequence of Enterorhabdus caecimuris B7.</title>
        <authorList>
            <consortium name="The Broad Institute Genomics Platform"/>
            <consortium name="The Broad Institute Genome Sequencing Center for Infectious Disease"/>
            <person name="Earl A."/>
            <person name="Xavier R."/>
            <person name="Elson C."/>
            <person name="Duck W."/>
            <person name="Walker B."/>
            <person name="Young S."/>
            <person name="Zeng Q."/>
            <person name="Gargeya S."/>
            <person name="Fitzgerald M."/>
            <person name="Haas B."/>
            <person name="Abouelleil A."/>
            <person name="Allen A.W."/>
            <person name="Alvarado L."/>
            <person name="Arachchi H.M."/>
            <person name="Berlin A.M."/>
            <person name="Chapman S.B."/>
            <person name="Gainer-Dewar J."/>
            <person name="Goldberg J."/>
            <person name="Griggs A."/>
            <person name="Gujja S."/>
            <person name="Hansen M."/>
            <person name="Howarth C."/>
            <person name="Imamovic A."/>
            <person name="Ireland A."/>
            <person name="Larimer J."/>
            <person name="McCowan C."/>
            <person name="Murphy C."/>
            <person name="Pearson M."/>
            <person name="Poon T.W."/>
            <person name="Priest M."/>
            <person name="Roberts A."/>
            <person name="Saif S."/>
            <person name="Shea T."/>
            <person name="Sisk P."/>
            <person name="Sykes S."/>
            <person name="Wortman J."/>
            <person name="Nusbaum C."/>
            <person name="Birren B."/>
        </authorList>
    </citation>
    <scope>NUCLEOTIDE SEQUENCE [LARGE SCALE GENOMIC DNA]</scope>
    <source>
        <strain evidence="3 4">B7</strain>
    </source>
</reference>
<dbReference type="OrthoDB" id="3177112at2"/>
<comment type="caution">
    <text evidence="3">The sequence shown here is derived from an EMBL/GenBank/DDBJ whole genome shotgun (WGS) entry which is preliminary data.</text>
</comment>
<dbReference type="HOGENOM" id="CLU_100108_0_0_11"/>
<feature type="compositionally biased region" description="Gly residues" evidence="1">
    <location>
        <begin position="178"/>
        <end position="189"/>
    </location>
</feature>
<feature type="region of interest" description="Disordered" evidence="1">
    <location>
        <begin position="178"/>
        <end position="201"/>
    </location>
</feature>
<dbReference type="RefSeq" id="WP_016309321.1">
    <property type="nucleotide sequence ID" value="NZ_KE159646.1"/>
</dbReference>
<accession>R9KWD4</accession>
<dbReference type="EMBL" id="ASSY01000008">
    <property type="protein sequence ID" value="EOS50695.1"/>
    <property type="molecule type" value="Genomic_DNA"/>
</dbReference>
<organism evidence="3 4">
    <name type="scientific">Adlercreutzia caecimuris B7</name>
    <dbReference type="NCBI Taxonomy" id="1235794"/>
    <lineage>
        <taxon>Bacteria</taxon>
        <taxon>Bacillati</taxon>
        <taxon>Actinomycetota</taxon>
        <taxon>Coriobacteriia</taxon>
        <taxon>Eggerthellales</taxon>
        <taxon>Eggerthellaceae</taxon>
        <taxon>Adlercreutzia</taxon>
    </lineage>
</organism>
<feature type="domain" description="DUF8052" evidence="2">
    <location>
        <begin position="6"/>
        <end position="162"/>
    </location>
</feature>
<protein>
    <recommendedName>
        <fullName evidence="2">DUF8052 domain-containing protein</fullName>
    </recommendedName>
</protein>
<dbReference type="PATRIC" id="fig|1235794.3.peg.1088"/>
<gene>
    <name evidence="3" type="ORF">C811_01111</name>
</gene>
<dbReference type="AlphaFoldDB" id="R9KWD4"/>
<evidence type="ECO:0000256" key="1">
    <source>
        <dbReference type="SAM" id="MobiDB-lite"/>
    </source>
</evidence>
<dbReference type="eggNOG" id="ENOG5032TSJ">
    <property type="taxonomic scope" value="Bacteria"/>
</dbReference>
<evidence type="ECO:0000313" key="4">
    <source>
        <dbReference type="Proteomes" id="UP000014204"/>
    </source>
</evidence>
<dbReference type="GeneID" id="82190659"/>
<evidence type="ECO:0000313" key="3">
    <source>
        <dbReference type="EMBL" id="EOS50695.1"/>
    </source>
</evidence>
<dbReference type="Pfam" id="PF26226">
    <property type="entry name" value="DUF8052"/>
    <property type="match status" value="1"/>
</dbReference>
<proteinExistence type="predicted"/>
<dbReference type="STRING" id="1235794.C811_01111"/>
<dbReference type="Proteomes" id="UP000014204">
    <property type="component" value="Unassembled WGS sequence"/>
</dbReference>
<name>R9KWD4_9ACTN</name>
<keyword evidence="4" id="KW-1185">Reference proteome</keyword>
<sequence>MAGRMEVVDRLLAAHEAWFDVERDHRFAGRVFSGYAEFHSSASQYVLVKRAKLWEASSHEYLFFWPADYLDEAELNDLLHFMTHEALAKVQLTSDHMSSYLSLVVVADRVDEAVPALVRRARFRKNFAFGLKGWADMRVAVVDLSARRVWANTQGKPLVETLAANAFAEGALAEGGKGASVAAGAGGSAGDVEAPGQRRRP</sequence>